<evidence type="ECO:0000256" key="3">
    <source>
        <dbReference type="ARBA" id="ARBA00009843"/>
    </source>
</evidence>
<feature type="domain" description="Citrate transporter-like" evidence="11">
    <location>
        <begin position="28"/>
        <end position="363"/>
    </location>
</feature>
<keyword evidence="9 10" id="KW-0472">Membrane</keyword>
<dbReference type="AlphaFoldDB" id="A0A8J3L246"/>
<dbReference type="GO" id="GO:0046685">
    <property type="term" value="P:response to arsenic-containing substance"/>
    <property type="evidence" value="ECO:0007669"/>
    <property type="project" value="UniProtKB-KW"/>
</dbReference>
<dbReference type="GO" id="GO:0015105">
    <property type="term" value="F:arsenite transmembrane transporter activity"/>
    <property type="evidence" value="ECO:0007669"/>
    <property type="project" value="InterPro"/>
</dbReference>
<dbReference type="PRINTS" id="PR00758">
    <property type="entry name" value="ARSENICPUMP"/>
</dbReference>
<feature type="transmembrane region" description="Helical" evidence="10">
    <location>
        <begin position="220"/>
        <end position="237"/>
    </location>
</feature>
<dbReference type="Pfam" id="PF03600">
    <property type="entry name" value="CitMHS"/>
    <property type="match status" value="1"/>
</dbReference>
<evidence type="ECO:0000259" key="11">
    <source>
        <dbReference type="Pfam" id="PF03600"/>
    </source>
</evidence>
<feature type="transmembrane region" description="Helical" evidence="10">
    <location>
        <begin position="176"/>
        <end position="199"/>
    </location>
</feature>
<keyword evidence="13" id="KW-1185">Reference proteome</keyword>
<dbReference type="InterPro" id="IPR004680">
    <property type="entry name" value="Cit_transptr-like_dom"/>
</dbReference>
<evidence type="ECO:0000256" key="5">
    <source>
        <dbReference type="ARBA" id="ARBA00022475"/>
    </source>
</evidence>
<evidence type="ECO:0000256" key="4">
    <source>
        <dbReference type="ARBA" id="ARBA00022448"/>
    </source>
</evidence>
<feature type="transmembrane region" description="Helical" evidence="10">
    <location>
        <begin position="271"/>
        <end position="292"/>
    </location>
</feature>
<dbReference type="PANTHER" id="PTHR43302">
    <property type="entry name" value="TRANSPORTER ARSB-RELATED"/>
    <property type="match status" value="1"/>
</dbReference>
<feature type="transmembrane region" description="Helical" evidence="10">
    <location>
        <begin position="27"/>
        <end position="45"/>
    </location>
</feature>
<dbReference type="GO" id="GO:0005886">
    <property type="term" value="C:plasma membrane"/>
    <property type="evidence" value="ECO:0007669"/>
    <property type="project" value="UniProtKB-SubCell"/>
</dbReference>
<feature type="transmembrane region" description="Helical" evidence="10">
    <location>
        <begin position="96"/>
        <end position="115"/>
    </location>
</feature>
<proteinExistence type="inferred from homology"/>
<keyword evidence="7" id="KW-0059">Arsenical resistance</keyword>
<protein>
    <recommendedName>
        <fullName evidence="11">Citrate transporter-like domain-containing protein</fullName>
    </recommendedName>
</protein>
<comment type="subcellular location">
    <subcellularLocation>
        <location evidence="1">Cell membrane</location>
        <topology evidence="1">Multi-pass membrane protein</topology>
    </subcellularLocation>
</comment>
<feature type="transmembrane region" description="Helical" evidence="10">
    <location>
        <begin position="381"/>
        <end position="405"/>
    </location>
</feature>
<keyword evidence="4" id="KW-0813">Transport</keyword>
<evidence type="ECO:0000313" key="12">
    <source>
        <dbReference type="EMBL" id="GIG06325.1"/>
    </source>
</evidence>
<reference evidence="12 13" key="1">
    <citation type="submission" date="2021-01" db="EMBL/GenBank/DDBJ databases">
        <title>Whole genome shotgun sequence of Catellatospora coxensis NBRC 107359.</title>
        <authorList>
            <person name="Komaki H."/>
            <person name="Tamura T."/>
        </authorList>
    </citation>
    <scope>NUCLEOTIDE SEQUENCE [LARGE SCALE GENOMIC DNA]</scope>
    <source>
        <strain evidence="12 13">NBRC 107359</strain>
    </source>
</reference>
<evidence type="ECO:0000313" key="13">
    <source>
        <dbReference type="Proteomes" id="UP000630887"/>
    </source>
</evidence>
<evidence type="ECO:0000256" key="6">
    <source>
        <dbReference type="ARBA" id="ARBA00022692"/>
    </source>
</evidence>
<comment type="similarity">
    <text evidence="2">Belongs to the ArsB family.</text>
</comment>
<dbReference type="Proteomes" id="UP000630887">
    <property type="component" value="Unassembled WGS sequence"/>
</dbReference>
<dbReference type="InterPro" id="IPR000802">
    <property type="entry name" value="Arsenical_pump_ArsB"/>
</dbReference>
<evidence type="ECO:0000256" key="10">
    <source>
        <dbReference type="SAM" id="Phobius"/>
    </source>
</evidence>
<sequence length="407" mass="41613">MAQAIVPAEAAGTGPTRARTRFSGLDLLAFALLGTGLLAVATGLVPPAGALATGGRILPILIFLGTVIVLAELAARAELFDVIATRLTGWARGRNVALFGLCFAFAAATTALLNLDTTAVLLTPVMLATAARAGVPPLPLAMTTIWLANGASLLLPVSNLTNLLAADRIGLSVGGFAGAMALPQAAVLVAVGACLWVFYWRGNPARYLPPAPVRPRDRRLLLAAAATCTAFLAGVLWGERLELVSAVCALALVAAYARWDRAALGWNLLPWRLLVLVTGLFLTVEAVGRLGLADLMAAMIGADPGATGVVRAAVTSGLLANAVNNLPAYVAGEAVVAAGHRDQLLGLLLGANVAPLVTAWASLATLLWAQRCQAAGVRIRWGRFALTGAVTGAAALAAGTVALLLTR</sequence>
<feature type="transmembrane region" description="Helical" evidence="10">
    <location>
        <begin position="243"/>
        <end position="259"/>
    </location>
</feature>
<evidence type="ECO:0000256" key="9">
    <source>
        <dbReference type="ARBA" id="ARBA00023136"/>
    </source>
</evidence>
<evidence type="ECO:0000256" key="8">
    <source>
        <dbReference type="ARBA" id="ARBA00022989"/>
    </source>
</evidence>
<name>A0A8J3L246_9ACTN</name>
<gene>
    <name evidence="12" type="ORF">Cco03nite_30250</name>
</gene>
<feature type="transmembrane region" description="Helical" evidence="10">
    <location>
        <begin position="344"/>
        <end position="369"/>
    </location>
</feature>
<comment type="similarity">
    <text evidence="3">Belongs to the CitM (TC 2.A.11) transporter family.</text>
</comment>
<evidence type="ECO:0000256" key="2">
    <source>
        <dbReference type="ARBA" id="ARBA00006433"/>
    </source>
</evidence>
<keyword evidence="5" id="KW-1003">Cell membrane</keyword>
<organism evidence="12 13">
    <name type="scientific">Catellatospora coxensis</name>
    <dbReference type="NCBI Taxonomy" id="310354"/>
    <lineage>
        <taxon>Bacteria</taxon>
        <taxon>Bacillati</taxon>
        <taxon>Actinomycetota</taxon>
        <taxon>Actinomycetes</taxon>
        <taxon>Micromonosporales</taxon>
        <taxon>Micromonosporaceae</taxon>
        <taxon>Catellatospora</taxon>
    </lineage>
</organism>
<dbReference type="RefSeq" id="WP_203692701.1">
    <property type="nucleotide sequence ID" value="NZ_BAAALC010000004.1"/>
</dbReference>
<keyword evidence="8 10" id="KW-1133">Transmembrane helix</keyword>
<keyword evidence="6 10" id="KW-0812">Transmembrane</keyword>
<feature type="transmembrane region" description="Helical" evidence="10">
    <location>
        <begin position="57"/>
        <end position="75"/>
    </location>
</feature>
<evidence type="ECO:0000256" key="7">
    <source>
        <dbReference type="ARBA" id="ARBA00022849"/>
    </source>
</evidence>
<comment type="caution">
    <text evidence="12">The sequence shown here is derived from an EMBL/GenBank/DDBJ whole genome shotgun (WGS) entry which is preliminary data.</text>
</comment>
<accession>A0A8J3L246</accession>
<dbReference type="EMBL" id="BONI01000022">
    <property type="protein sequence ID" value="GIG06325.1"/>
    <property type="molecule type" value="Genomic_DNA"/>
</dbReference>
<evidence type="ECO:0000256" key="1">
    <source>
        <dbReference type="ARBA" id="ARBA00004651"/>
    </source>
</evidence>
<dbReference type="PANTHER" id="PTHR43302:SF5">
    <property type="entry name" value="TRANSPORTER ARSB-RELATED"/>
    <property type="match status" value="1"/>
</dbReference>